<reference evidence="4" key="2">
    <citation type="journal article" date="2016" name="Sci. Rep.">
        <title>Dictyocaulus viviparus genome, variome and transcriptome elucidate lungworm biology and support future intervention.</title>
        <authorList>
            <person name="McNulty S.N."/>
            <person name="Strube C."/>
            <person name="Rosa B.A."/>
            <person name="Martin J.C."/>
            <person name="Tyagi R."/>
            <person name="Choi Y.J."/>
            <person name="Wang Q."/>
            <person name="Hallsworth Pepin K."/>
            <person name="Zhang X."/>
            <person name="Ozersky P."/>
            <person name="Wilson R.K."/>
            <person name="Sternberg P.W."/>
            <person name="Gasser R.B."/>
            <person name="Mitreva M."/>
        </authorList>
    </citation>
    <scope>NUCLEOTIDE SEQUENCE [LARGE SCALE GENOMIC DNA]</scope>
    <source>
        <strain evidence="4">HannoverDv2000</strain>
    </source>
</reference>
<proteinExistence type="predicted"/>
<feature type="coiled-coil region" evidence="1">
    <location>
        <begin position="523"/>
        <end position="550"/>
    </location>
</feature>
<feature type="compositionally biased region" description="Acidic residues" evidence="2">
    <location>
        <begin position="8"/>
        <end position="17"/>
    </location>
</feature>
<dbReference type="OrthoDB" id="331602at2759"/>
<reference evidence="3 4" key="1">
    <citation type="submission" date="2013-11" db="EMBL/GenBank/DDBJ databases">
        <title>Draft genome of the bovine lungworm Dictyocaulus viviparus.</title>
        <authorList>
            <person name="Mitreva M."/>
        </authorList>
    </citation>
    <scope>NUCLEOTIDE SEQUENCE [LARGE SCALE GENOMIC DNA]</scope>
    <source>
        <strain evidence="3 4">HannoverDv2000</strain>
    </source>
</reference>
<feature type="coiled-coil region" evidence="1">
    <location>
        <begin position="361"/>
        <end position="409"/>
    </location>
</feature>
<organism evidence="3 4">
    <name type="scientific">Dictyocaulus viviparus</name>
    <name type="common">Bovine lungworm</name>
    <dbReference type="NCBI Taxonomy" id="29172"/>
    <lineage>
        <taxon>Eukaryota</taxon>
        <taxon>Metazoa</taxon>
        <taxon>Ecdysozoa</taxon>
        <taxon>Nematoda</taxon>
        <taxon>Chromadorea</taxon>
        <taxon>Rhabditida</taxon>
        <taxon>Rhabditina</taxon>
        <taxon>Rhabditomorpha</taxon>
        <taxon>Strongyloidea</taxon>
        <taxon>Metastrongylidae</taxon>
        <taxon>Dictyocaulus</taxon>
    </lineage>
</organism>
<evidence type="ECO:0000256" key="1">
    <source>
        <dbReference type="SAM" id="Coils"/>
    </source>
</evidence>
<dbReference type="Proteomes" id="UP000053766">
    <property type="component" value="Unassembled WGS sequence"/>
</dbReference>
<feature type="coiled-coil region" evidence="1">
    <location>
        <begin position="95"/>
        <end position="159"/>
    </location>
</feature>
<evidence type="ECO:0000313" key="3">
    <source>
        <dbReference type="EMBL" id="KJH45847.1"/>
    </source>
</evidence>
<sequence>MIHRGAEVDDDHDDNDGPSEATIVLSSKMSADFRKAFPLRDESIARRPTPIGTSTLSQISKRLNFEDSFSSRSVLSPSMNHVELTDEVGVLRRKLLNAHNDIQRLKTLKNDEERRAENLQKEIVHLREEFIKESNSVELDKTKRELDEVMLSRNEWRDAAICFYRYFQCSKARLTVAEKEMCSKGLMNSSLKHALDSAWTSTEYSVQDIQGNLHEVIKSVVSTLEEIDSNLQVETDSGQSLLRDSISPILSVRNEGNDSFFHNASESILNSTLANTSIDYEKDERLQRLELENSRLKDEKYVLHERAQKFLLIEEQKHSAEHKCHLLEKCIEEILGELNSLRSACKRKLFDLDDCSSEDRAAEVTRRMQSLADRVELLEKQRETACSEAEKLEKVCESLTSERDVLLKRVDHLTCINENLKSCLNDEKERCTTLKRTVELRNNDLETIQNEVITLRSRVVSLESMDLNPRNVETDAGDETQILHLRVNPMQCAVHDLLEAEKGLSRKRKADPYLGSDEPCDVKRAREEHINALENQLKKSEREKEETIRLQTDLAKKYREISTALTGYQIKLKDVDEGICCVNSVYDETEKQYIGERHSIPGFLAAVTLQLEARRDDEEVERTQTFIKIK</sequence>
<accession>A0A0D8XQ28</accession>
<keyword evidence="4" id="KW-1185">Reference proteome</keyword>
<dbReference type="EMBL" id="KN716383">
    <property type="protein sequence ID" value="KJH45847.1"/>
    <property type="molecule type" value="Genomic_DNA"/>
</dbReference>
<name>A0A0D8XQ28_DICVI</name>
<evidence type="ECO:0000256" key="2">
    <source>
        <dbReference type="SAM" id="MobiDB-lite"/>
    </source>
</evidence>
<feature type="region of interest" description="Disordered" evidence="2">
    <location>
        <begin position="1"/>
        <end position="20"/>
    </location>
</feature>
<keyword evidence="1" id="KW-0175">Coiled coil</keyword>
<dbReference type="STRING" id="29172.A0A0D8XQ28"/>
<dbReference type="AlphaFoldDB" id="A0A0D8XQ28"/>
<protein>
    <submittedName>
        <fullName evidence="3">Uncharacterized protein</fullName>
    </submittedName>
</protein>
<evidence type="ECO:0000313" key="4">
    <source>
        <dbReference type="Proteomes" id="UP000053766"/>
    </source>
</evidence>
<gene>
    <name evidence="3" type="ORF">DICVIV_08108</name>
</gene>